<dbReference type="EMBL" id="OCNJ01000001">
    <property type="protein sequence ID" value="SOD89728.1"/>
    <property type="molecule type" value="Genomic_DNA"/>
</dbReference>
<feature type="compositionally biased region" description="Low complexity" evidence="1">
    <location>
        <begin position="52"/>
        <end position="66"/>
    </location>
</feature>
<proteinExistence type="predicted"/>
<evidence type="ECO:0000256" key="1">
    <source>
        <dbReference type="SAM" id="MobiDB-lite"/>
    </source>
</evidence>
<dbReference type="Pfam" id="PF11154">
    <property type="entry name" value="DUF2934"/>
    <property type="match status" value="1"/>
</dbReference>
<gene>
    <name evidence="2" type="ORF">SAMN05421508_101315</name>
</gene>
<feature type="compositionally biased region" description="Low complexity" evidence="1">
    <location>
        <begin position="92"/>
        <end position="107"/>
    </location>
</feature>
<sequence length="124" mass="12817">MPSLEEAIRRRAYELWEAHGCPEGREQEFWYLAEREVMANDAPAAAEPPQPATTKRATKTATTAKAPKSDAKADGTSTPPSAAKSRAKAGEGTAKSAGKPAGKPAAGRGKKQARGTPSATGGEA</sequence>
<organism evidence="2 3">
    <name type="scientific">Caenispirillum bisanense</name>
    <dbReference type="NCBI Taxonomy" id="414052"/>
    <lineage>
        <taxon>Bacteria</taxon>
        <taxon>Pseudomonadati</taxon>
        <taxon>Pseudomonadota</taxon>
        <taxon>Alphaproteobacteria</taxon>
        <taxon>Rhodospirillales</taxon>
        <taxon>Novispirillaceae</taxon>
        <taxon>Caenispirillum</taxon>
    </lineage>
</organism>
<dbReference type="OrthoDB" id="9811127at2"/>
<evidence type="ECO:0008006" key="4">
    <source>
        <dbReference type="Google" id="ProtNLM"/>
    </source>
</evidence>
<evidence type="ECO:0000313" key="3">
    <source>
        <dbReference type="Proteomes" id="UP000219621"/>
    </source>
</evidence>
<keyword evidence="3" id="KW-1185">Reference proteome</keyword>
<dbReference type="RefSeq" id="WP_097277212.1">
    <property type="nucleotide sequence ID" value="NZ_OCNJ01000001.1"/>
</dbReference>
<protein>
    <recommendedName>
        <fullName evidence="4">DUF2934 domain-containing protein</fullName>
    </recommendedName>
</protein>
<accession>A0A286G2M5</accession>
<dbReference type="InterPro" id="IPR021327">
    <property type="entry name" value="DUF2934"/>
</dbReference>
<feature type="region of interest" description="Disordered" evidence="1">
    <location>
        <begin position="41"/>
        <end position="124"/>
    </location>
</feature>
<name>A0A286G2M5_9PROT</name>
<dbReference type="Proteomes" id="UP000219621">
    <property type="component" value="Unassembled WGS sequence"/>
</dbReference>
<reference evidence="2 3" key="1">
    <citation type="submission" date="2017-09" db="EMBL/GenBank/DDBJ databases">
        <authorList>
            <person name="Ehlers B."/>
            <person name="Leendertz F.H."/>
        </authorList>
    </citation>
    <scope>NUCLEOTIDE SEQUENCE [LARGE SCALE GENOMIC DNA]</scope>
    <source>
        <strain evidence="2 3">USBA 140</strain>
    </source>
</reference>
<dbReference type="AlphaFoldDB" id="A0A286G2M5"/>
<evidence type="ECO:0000313" key="2">
    <source>
        <dbReference type="EMBL" id="SOD89728.1"/>
    </source>
</evidence>